<accession>A0A7J7JES7</accession>
<evidence type="ECO:0000256" key="1">
    <source>
        <dbReference type="SAM" id="MobiDB-lite"/>
    </source>
</evidence>
<reference evidence="2" key="1">
    <citation type="submission" date="2020-06" db="EMBL/GenBank/DDBJ databases">
        <title>Draft genome of Bugula neritina, a colonial animal packing powerful symbionts and potential medicines.</title>
        <authorList>
            <person name="Rayko M."/>
        </authorList>
    </citation>
    <scope>NUCLEOTIDE SEQUENCE [LARGE SCALE GENOMIC DNA]</scope>
    <source>
        <strain evidence="2">Kwan_BN1</strain>
    </source>
</reference>
<name>A0A7J7JES7_BUGNE</name>
<proteinExistence type="predicted"/>
<keyword evidence="3" id="KW-1185">Reference proteome</keyword>
<dbReference type="AlphaFoldDB" id="A0A7J7JES7"/>
<feature type="region of interest" description="Disordered" evidence="1">
    <location>
        <begin position="1"/>
        <end position="23"/>
    </location>
</feature>
<comment type="caution">
    <text evidence="2">The sequence shown here is derived from an EMBL/GenBank/DDBJ whole genome shotgun (WGS) entry which is preliminary data.</text>
</comment>
<organism evidence="2 3">
    <name type="scientific">Bugula neritina</name>
    <name type="common">Brown bryozoan</name>
    <name type="synonym">Sertularia neritina</name>
    <dbReference type="NCBI Taxonomy" id="10212"/>
    <lineage>
        <taxon>Eukaryota</taxon>
        <taxon>Metazoa</taxon>
        <taxon>Spiralia</taxon>
        <taxon>Lophotrochozoa</taxon>
        <taxon>Bryozoa</taxon>
        <taxon>Gymnolaemata</taxon>
        <taxon>Cheilostomatida</taxon>
        <taxon>Flustrina</taxon>
        <taxon>Buguloidea</taxon>
        <taxon>Bugulidae</taxon>
        <taxon>Bugula</taxon>
    </lineage>
</organism>
<gene>
    <name evidence="2" type="ORF">EB796_017569</name>
</gene>
<dbReference type="Proteomes" id="UP000593567">
    <property type="component" value="Unassembled WGS sequence"/>
</dbReference>
<dbReference type="EMBL" id="VXIV02002614">
    <property type="protein sequence ID" value="KAF6024124.1"/>
    <property type="molecule type" value="Genomic_DNA"/>
</dbReference>
<feature type="compositionally biased region" description="Polar residues" evidence="1">
    <location>
        <begin position="1"/>
        <end position="10"/>
    </location>
</feature>
<evidence type="ECO:0000313" key="3">
    <source>
        <dbReference type="Proteomes" id="UP000593567"/>
    </source>
</evidence>
<evidence type="ECO:0000313" key="2">
    <source>
        <dbReference type="EMBL" id="KAF6024124.1"/>
    </source>
</evidence>
<protein>
    <submittedName>
        <fullName evidence="2">Uncharacterized protein</fullName>
    </submittedName>
</protein>
<sequence>MLASSPSDNNGVDMESEEMHQQPNIVSFSALENDSNYREIESSITQRYHMLTVPKNSVTNGMQLMNESNQVISSALTNLHSVQPPIVHGSSLPSVPVPLYEPVQYNLQGDHHEPTPTYANAVPHATTSFSTYYGGPSHVSYNNQYNTTGAVQHCPAAAPSYHTPPTLPYPNITPSLYNNSLNLLPATTNFTTDCNEPDENNSNERPSLVVPNCIPSSYESFRQENVPILTIQFDWTEALQQVHSDGRYGVV</sequence>